<organism evidence="5 6">
    <name type="scientific">Agromyces tardus</name>
    <dbReference type="NCBI Taxonomy" id="2583849"/>
    <lineage>
        <taxon>Bacteria</taxon>
        <taxon>Bacillati</taxon>
        <taxon>Actinomycetota</taxon>
        <taxon>Actinomycetes</taxon>
        <taxon>Micrococcales</taxon>
        <taxon>Microbacteriaceae</taxon>
        <taxon>Agromyces</taxon>
    </lineage>
</organism>
<protein>
    <submittedName>
        <fullName evidence="5">Arginase family protein</fullName>
    </submittedName>
</protein>
<evidence type="ECO:0000256" key="3">
    <source>
        <dbReference type="ARBA" id="ARBA00023211"/>
    </source>
</evidence>
<dbReference type="EMBL" id="RHHB01000083">
    <property type="protein sequence ID" value="RNB42989.1"/>
    <property type="molecule type" value="Genomic_DNA"/>
</dbReference>
<keyword evidence="2" id="KW-0378">Hydrolase</keyword>
<dbReference type="InterPro" id="IPR023696">
    <property type="entry name" value="Ureohydrolase_dom_sf"/>
</dbReference>
<accession>A0A3M7ZVF3</accession>
<dbReference type="GO" id="GO:0030145">
    <property type="term" value="F:manganese ion binding"/>
    <property type="evidence" value="ECO:0007669"/>
    <property type="project" value="TreeGrafter"/>
</dbReference>
<evidence type="ECO:0000313" key="6">
    <source>
        <dbReference type="Proteomes" id="UP000275048"/>
    </source>
</evidence>
<gene>
    <name evidence="5" type="ORF">EDM22_19155</name>
</gene>
<dbReference type="PANTHER" id="PTHR43782">
    <property type="entry name" value="ARGINASE"/>
    <property type="match status" value="1"/>
</dbReference>
<keyword evidence="3" id="KW-0464">Manganese</keyword>
<dbReference type="Pfam" id="PF00491">
    <property type="entry name" value="Arginase"/>
    <property type="match status" value="1"/>
</dbReference>
<evidence type="ECO:0000256" key="4">
    <source>
        <dbReference type="PROSITE-ProRule" id="PRU00742"/>
    </source>
</evidence>
<dbReference type="Proteomes" id="UP000275048">
    <property type="component" value="Unassembled WGS sequence"/>
</dbReference>
<evidence type="ECO:0000313" key="5">
    <source>
        <dbReference type="EMBL" id="RNB42989.1"/>
    </source>
</evidence>
<dbReference type="GO" id="GO:0005829">
    <property type="term" value="C:cytosol"/>
    <property type="evidence" value="ECO:0007669"/>
    <property type="project" value="TreeGrafter"/>
</dbReference>
<dbReference type="GO" id="GO:0004053">
    <property type="term" value="F:arginase activity"/>
    <property type="evidence" value="ECO:0007669"/>
    <property type="project" value="TreeGrafter"/>
</dbReference>
<comment type="caution">
    <text evidence="5">The sequence shown here is derived from an EMBL/GenBank/DDBJ whole genome shotgun (WGS) entry which is preliminary data.</text>
</comment>
<name>A0A3M7ZVF3_9MICO</name>
<keyword evidence="1" id="KW-0479">Metal-binding</keyword>
<dbReference type="OrthoDB" id="7331788at2"/>
<evidence type="ECO:0000256" key="2">
    <source>
        <dbReference type="ARBA" id="ARBA00022801"/>
    </source>
</evidence>
<dbReference type="AlphaFoldDB" id="A0A3M7ZVF3"/>
<dbReference type="CDD" id="cd09999">
    <property type="entry name" value="Arginase-like_1"/>
    <property type="match status" value="1"/>
</dbReference>
<dbReference type="RefSeq" id="WP_122938686.1">
    <property type="nucleotide sequence ID" value="NZ_JBHSNT010000058.1"/>
</dbReference>
<proteinExistence type="inferred from homology"/>
<dbReference type="PANTHER" id="PTHR43782:SF3">
    <property type="entry name" value="ARGINASE"/>
    <property type="match status" value="1"/>
</dbReference>
<sequence length="297" mass="30109">MPATFVVVPQWQGSVSARAMSHADGAAAIQGDLPASATVVVEVPVEAGEALDTGVHRYSTLLRVRELTARALSEVGGTPIMIGGDCGAALAAVEFAVARGTATGDDASSDPADRGDLAVLWLDAHPDLNTPETSPSGAFNGMVLRAIAGEGAEGLALGPDTRVPPSRLVLGGIRAIDDGEREFIDEHAVSVLTVEDLSDPTVVIAALEETGASRVFVHVDLDVLDPSSLAGLSYPMPFGVGPTELVALLKAVVARFPLAGASIAGFSPASPDVAIDDLPTILRVVGALASAAAPASR</sequence>
<dbReference type="InterPro" id="IPR006035">
    <property type="entry name" value="Ureohydrolase"/>
</dbReference>
<keyword evidence="6" id="KW-1185">Reference proteome</keyword>
<dbReference type="PROSITE" id="PS51409">
    <property type="entry name" value="ARGINASE_2"/>
    <property type="match status" value="1"/>
</dbReference>
<comment type="similarity">
    <text evidence="4">Belongs to the arginase family.</text>
</comment>
<reference evidence="5 6" key="1">
    <citation type="submission" date="2018-10" db="EMBL/GenBank/DDBJ databases">
        <title>Isolation, diversity and antibacterial activity of antinobacteria from the wheat rhizosphere soil.</title>
        <authorList>
            <person name="Sun T."/>
        </authorList>
    </citation>
    <scope>NUCLEOTIDE SEQUENCE [LARGE SCALE GENOMIC DNA]</scope>
    <source>
        <strain evidence="5 6">SJ-23</strain>
    </source>
</reference>
<evidence type="ECO:0000256" key="1">
    <source>
        <dbReference type="ARBA" id="ARBA00022723"/>
    </source>
</evidence>
<dbReference type="SUPFAM" id="SSF52768">
    <property type="entry name" value="Arginase/deacetylase"/>
    <property type="match status" value="1"/>
</dbReference>
<dbReference type="Gene3D" id="3.40.800.10">
    <property type="entry name" value="Ureohydrolase domain"/>
    <property type="match status" value="1"/>
</dbReference>